<dbReference type="CDD" id="cd00075">
    <property type="entry name" value="HATPase"/>
    <property type="match status" value="1"/>
</dbReference>
<evidence type="ECO:0000256" key="8">
    <source>
        <dbReference type="ARBA" id="ARBA00023012"/>
    </source>
</evidence>
<dbReference type="SMART" id="SM00388">
    <property type="entry name" value="HisKA"/>
    <property type="match status" value="1"/>
</dbReference>
<keyword evidence="8" id="KW-0902">Two-component regulatory system</keyword>
<dbReference type="EMBL" id="JBHSNA010000004">
    <property type="protein sequence ID" value="MFC5566133.1"/>
    <property type="molecule type" value="Genomic_DNA"/>
</dbReference>
<dbReference type="SUPFAM" id="SSF55781">
    <property type="entry name" value="GAF domain-like"/>
    <property type="match status" value="1"/>
</dbReference>
<dbReference type="InterPro" id="IPR050351">
    <property type="entry name" value="BphY/WalK/GraS-like"/>
</dbReference>
<gene>
    <name evidence="10" type="ORF">ACFPOC_06825</name>
</gene>
<dbReference type="PROSITE" id="PS50109">
    <property type="entry name" value="HIS_KIN"/>
    <property type="match status" value="1"/>
</dbReference>
<evidence type="ECO:0000256" key="7">
    <source>
        <dbReference type="ARBA" id="ARBA00022840"/>
    </source>
</evidence>
<dbReference type="InterPro" id="IPR003018">
    <property type="entry name" value="GAF"/>
</dbReference>
<keyword evidence="5" id="KW-0547">Nucleotide-binding</keyword>
<sequence length="410" mass="44026">MIDGIGSDAAGAPDVASDVALVQRIPVVPSILSVCASMTGVGIAAVARVTQDRWTAAATLDRAGFGLHPGQELPIETTFCQTVRDSGEPVVFDDAPTDEVWRHSPIPALYNIACYIAVPIRLPDGTFWGTLCGFDSEPKPVSGADTVRTFHLFADLLGFHIDAQRRLEASEGLLAEVRQDSTLREQYIAVLGHDLRNPLAALGAGVRFLRREPLGERGRGILDLMDGSLDRMGGLVDEALDFARGRLAGGIPLAMMEEVDLRPILGQIVAEMRSVWPDRAIEADLRELAPLRADPRRIGQMLSNLLGNALAHGSAERPVRVVAKTEDGAVSLCVENGGRPIPAPVLADLFEPFKRQPDRFRDKGLGLGLYIAAQIARAHGGELVAQSDETETRLTFTMPVAAPTRSSLAV</sequence>
<evidence type="ECO:0000259" key="9">
    <source>
        <dbReference type="PROSITE" id="PS50109"/>
    </source>
</evidence>
<evidence type="ECO:0000313" key="10">
    <source>
        <dbReference type="EMBL" id="MFC5566133.1"/>
    </source>
</evidence>
<dbReference type="InterPro" id="IPR029016">
    <property type="entry name" value="GAF-like_dom_sf"/>
</dbReference>
<dbReference type="SMART" id="SM00387">
    <property type="entry name" value="HATPase_c"/>
    <property type="match status" value="1"/>
</dbReference>
<dbReference type="Gene3D" id="1.10.287.130">
    <property type="match status" value="1"/>
</dbReference>
<dbReference type="Pfam" id="PF00512">
    <property type="entry name" value="HisKA"/>
    <property type="match status" value="1"/>
</dbReference>
<evidence type="ECO:0000313" key="11">
    <source>
        <dbReference type="Proteomes" id="UP001596056"/>
    </source>
</evidence>
<dbReference type="InterPro" id="IPR003661">
    <property type="entry name" value="HisK_dim/P_dom"/>
</dbReference>
<dbReference type="InterPro" id="IPR036890">
    <property type="entry name" value="HATPase_C_sf"/>
</dbReference>
<protein>
    <recommendedName>
        <fullName evidence="2">histidine kinase</fullName>
        <ecNumber evidence="2">2.7.13.3</ecNumber>
    </recommendedName>
</protein>
<dbReference type="SUPFAM" id="SSF47384">
    <property type="entry name" value="Homodimeric domain of signal transducing histidine kinase"/>
    <property type="match status" value="1"/>
</dbReference>
<reference evidence="11" key="1">
    <citation type="journal article" date="2019" name="Int. J. Syst. Evol. Microbiol.">
        <title>The Global Catalogue of Microorganisms (GCM) 10K type strain sequencing project: providing services to taxonomists for standard genome sequencing and annotation.</title>
        <authorList>
            <consortium name="The Broad Institute Genomics Platform"/>
            <consortium name="The Broad Institute Genome Sequencing Center for Infectious Disease"/>
            <person name="Wu L."/>
            <person name="Ma J."/>
        </authorList>
    </citation>
    <scope>NUCLEOTIDE SEQUENCE [LARGE SCALE GENOMIC DNA]</scope>
    <source>
        <strain evidence="11">KACC 11588</strain>
    </source>
</reference>
<evidence type="ECO:0000256" key="6">
    <source>
        <dbReference type="ARBA" id="ARBA00022777"/>
    </source>
</evidence>
<comment type="catalytic activity">
    <reaction evidence="1">
        <text>ATP + protein L-histidine = ADP + protein N-phospho-L-histidine.</text>
        <dbReference type="EC" id="2.7.13.3"/>
    </reaction>
</comment>
<dbReference type="Gene3D" id="3.30.450.40">
    <property type="match status" value="1"/>
</dbReference>
<evidence type="ECO:0000256" key="3">
    <source>
        <dbReference type="ARBA" id="ARBA00022553"/>
    </source>
</evidence>
<dbReference type="InterPro" id="IPR003594">
    <property type="entry name" value="HATPase_dom"/>
</dbReference>
<dbReference type="Gene3D" id="3.30.565.10">
    <property type="entry name" value="Histidine kinase-like ATPase, C-terminal domain"/>
    <property type="match status" value="1"/>
</dbReference>
<keyword evidence="3" id="KW-0597">Phosphoprotein</keyword>
<keyword evidence="11" id="KW-1185">Reference proteome</keyword>
<dbReference type="Pfam" id="PF01590">
    <property type="entry name" value="GAF"/>
    <property type="match status" value="1"/>
</dbReference>
<evidence type="ECO:0000256" key="1">
    <source>
        <dbReference type="ARBA" id="ARBA00000085"/>
    </source>
</evidence>
<organism evidence="10 11">
    <name type="scientific">Rubellimicrobium aerolatum</name>
    <dbReference type="NCBI Taxonomy" id="490979"/>
    <lineage>
        <taxon>Bacteria</taxon>
        <taxon>Pseudomonadati</taxon>
        <taxon>Pseudomonadota</taxon>
        <taxon>Alphaproteobacteria</taxon>
        <taxon>Rhodobacterales</taxon>
        <taxon>Roseobacteraceae</taxon>
        <taxon>Rubellimicrobium</taxon>
    </lineage>
</organism>
<dbReference type="EC" id="2.7.13.3" evidence="2"/>
<dbReference type="PANTHER" id="PTHR42878">
    <property type="entry name" value="TWO-COMPONENT HISTIDINE KINASE"/>
    <property type="match status" value="1"/>
</dbReference>
<evidence type="ECO:0000256" key="5">
    <source>
        <dbReference type="ARBA" id="ARBA00022741"/>
    </source>
</evidence>
<dbReference type="RefSeq" id="WP_209839019.1">
    <property type="nucleotide sequence ID" value="NZ_JAGGJP010000004.1"/>
</dbReference>
<evidence type="ECO:0000256" key="4">
    <source>
        <dbReference type="ARBA" id="ARBA00022679"/>
    </source>
</evidence>
<accession>A0ABW0SB16</accession>
<dbReference type="Pfam" id="PF02518">
    <property type="entry name" value="HATPase_c"/>
    <property type="match status" value="1"/>
</dbReference>
<dbReference type="SMART" id="SM00065">
    <property type="entry name" value="GAF"/>
    <property type="match status" value="1"/>
</dbReference>
<keyword evidence="7 10" id="KW-0067">ATP-binding</keyword>
<dbReference type="GO" id="GO:0005524">
    <property type="term" value="F:ATP binding"/>
    <property type="evidence" value="ECO:0007669"/>
    <property type="project" value="UniProtKB-KW"/>
</dbReference>
<dbReference type="InterPro" id="IPR036097">
    <property type="entry name" value="HisK_dim/P_sf"/>
</dbReference>
<keyword evidence="4" id="KW-0808">Transferase</keyword>
<dbReference type="CDD" id="cd00082">
    <property type="entry name" value="HisKA"/>
    <property type="match status" value="1"/>
</dbReference>
<evidence type="ECO:0000256" key="2">
    <source>
        <dbReference type="ARBA" id="ARBA00012438"/>
    </source>
</evidence>
<proteinExistence type="predicted"/>
<dbReference type="PANTHER" id="PTHR42878:SF7">
    <property type="entry name" value="SENSOR HISTIDINE KINASE GLRK"/>
    <property type="match status" value="1"/>
</dbReference>
<dbReference type="Proteomes" id="UP001596056">
    <property type="component" value="Unassembled WGS sequence"/>
</dbReference>
<keyword evidence="6" id="KW-0418">Kinase</keyword>
<comment type="caution">
    <text evidence="10">The sequence shown here is derived from an EMBL/GenBank/DDBJ whole genome shotgun (WGS) entry which is preliminary data.</text>
</comment>
<dbReference type="InterPro" id="IPR005467">
    <property type="entry name" value="His_kinase_dom"/>
</dbReference>
<dbReference type="InterPro" id="IPR004358">
    <property type="entry name" value="Sig_transdc_His_kin-like_C"/>
</dbReference>
<dbReference type="SUPFAM" id="SSF55874">
    <property type="entry name" value="ATPase domain of HSP90 chaperone/DNA topoisomerase II/histidine kinase"/>
    <property type="match status" value="1"/>
</dbReference>
<dbReference type="PRINTS" id="PR00344">
    <property type="entry name" value="BCTRLSENSOR"/>
</dbReference>
<feature type="domain" description="Histidine kinase" evidence="9">
    <location>
        <begin position="190"/>
        <end position="402"/>
    </location>
</feature>
<name>A0ABW0SB16_9RHOB</name>